<dbReference type="Pfam" id="PF05050">
    <property type="entry name" value="Methyltransf_21"/>
    <property type="match status" value="1"/>
</dbReference>
<reference evidence="2 3" key="1">
    <citation type="journal article" date="2020" name="ISME J.">
        <title>Comparative genomics reveals insights into cyanobacterial evolution and habitat adaptation.</title>
        <authorList>
            <person name="Chen M.Y."/>
            <person name="Teng W.K."/>
            <person name="Zhao L."/>
            <person name="Hu C.X."/>
            <person name="Zhou Y.K."/>
            <person name="Han B.P."/>
            <person name="Song L.R."/>
            <person name="Shu W.S."/>
        </authorList>
    </citation>
    <scope>NUCLEOTIDE SEQUENCE [LARGE SCALE GENOMIC DNA]</scope>
    <source>
        <strain evidence="2 3">FACHB-1050</strain>
    </source>
</reference>
<evidence type="ECO:0000259" key="1">
    <source>
        <dbReference type="Pfam" id="PF05050"/>
    </source>
</evidence>
<dbReference type="SUPFAM" id="SSF53335">
    <property type="entry name" value="S-adenosyl-L-methionine-dependent methyltransferases"/>
    <property type="match status" value="1"/>
</dbReference>
<dbReference type="PANTHER" id="PTHR34203">
    <property type="entry name" value="METHYLTRANSFERASE, FKBM FAMILY PROTEIN"/>
    <property type="match status" value="1"/>
</dbReference>
<gene>
    <name evidence="2" type="ORF">H6G05_01280</name>
</gene>
<sequence length="312" mass="35690">MKLVDIAIYLGAKSIRFLSNFIGVSKISRIYNKLILNHITEPIVTSKMKNGTLIRVDLRSHTEFLAYYRGEYDTDFINAVLSLIDPNSIFLDIGANIGFYTIAIGDFFRRNATSGHVIAFEPFAANFNRTIENIKDNSLTNWCSVYNFGLSNNSREDLLVLREDFLEGAITGNASIATDSNFDNGFTKVLIKVEKLDDIWKTYGTNGKRIDFMKIDIEGHEDFCLMGGQETIKIDRPTILMEVNKPYYQSRNVELNKVFFSLIPDNYIIYRKDETSWEIITDFDSCNVVDHVFLVPNEKALLGNYKCLLNLK</sequence>
<dbReference type="RefSeq" id="WP_190575586.1">
    <property type="nucleotide sequence ID" value="NZ_CAWPQU010000001.1"/>
</dbReference>
<name>A0ABR8C574_9CYAN</name>
<dbReference type="GO" id="GO:0032259">
    <property type="term" value="P:methylation"/>
    <property type="evidence" value="ECO:0007669"/>
    <property type="project" value="UniProtKB-KW"/>
</dbReference>
<comment type="caution">
    <text evidence="2">The sequence shown here is derived from an EMBL/GenBank/DDBJ whole genome shotgun (WGS) entry which is preliminary data.</text>
</comment>
<evidence type="ECO:0000313" key="3">
    <source>
        <dbReference type="Proteomes" id="UP000618445"/>
    </source>
</evidence>
<protein>
    <submittedName>
        <fullName evidence="2">FkbM family methyltransferase</fullName>
    </submittedName>
</protein>
<dbReference type="InterPro" id="IPR029063">
    <property type="entry name" value="SAM-dependent_MTases_sf"/>
</dbReference>
<keyword evidence="2" id="KW-0808">Transferase</keyword>
<evidence type="ECO:0000313" key="2">
    <source>
        <dbReference type="EMBL" id="MBD2315480.1"/>
    </source>
</evidence>
<dbReference type="InterPro" id="IPR006342">
    <property type="entry name" value="FkbM_mtfrase"/>
</dbReference>
<dbReference type="EMBL" id="JACJQY010000001">
    <property type="protein sequence ID" value="MBD2315480.1"/>
    <property type="molecule type" value="Genomic_DNA"/>
</dbReference>
<proteinExistence type="predicted"/>
<keyword evidence="2" id="KW-0489">Methyltransferase</keyword>
<dbReference type="Proteomes" id="UP000618445">
    <property type="component" value="Unassembled WGS sequence"/>
</dbReference>
<organism evidence="2 3">
    <name type="scientific">Phormidium tenue FACHB-1050</name>
    <dbReference type="NCBI Taxonomy" id="2692857"/>
    <lineage>
        <taxon>Bacteria</taxon>
        <taxon>Bacillati</taxon>
        <taxon>Cyanobacteriota</taxon>
        <taxon>Cyanophyceae</taxon>
        <taxon>Oscillatoriophycideae</taxon>
        <taxon>Oscillatoriales</taxon>
        <taxon>Oscillatoriaceae</taxon>
        <taxon>Phormidium</taxon>
    </lineage>
</organism>
<feature type="domain" description="Methyltransferase FkbM" evidence="1">
    <location>
        <begin position="92"/>
        <end position="249"/>
    </location>
</feature>
<accession>A0ABR8C574</accession>
<dbReference type="Gene3D" id="3.40.50.150">
    <property type="entry name" value="Vaccinia Virus protein VP39"/>
    <property type="match status" value="1"/>
</dbReference>
<dbReference type="NCBIfam" id="TIGR01444">
    <property type="entry name" value="fkbM_fam"/>
    <property type="match status" value="1"/>
</dbReference>
<dbReference type="InterPro" id="IPR052514">
    <property type="entry name" value="SAM-dependent_MTase"/>
</dbReference>
<dbReference type="PANTHER" id="PTHR34203:SF15">
    <property type="entry name" value="SLL1173 PROTEIN"/>
    <property type="match status" value="1"/>
</dbReference>
<dbReference type="GO" id="GO:0008168">
    <property type="term" value="F:methyltransferase activity"/>
    <property type="evidence" value="ECO:0007669"/>
    <property type="project" value="UniProtKB-KW"/>
</dbReference>
<keyword evidence="3" id="KW-1185">Reference proteome</keyword>